<evidence type="ECO:0000256" key="6">
    <source>
        <dbReference type="ARBA" id="ARBA00022448"/>
    </source>
</evidence>
<dbReference type="InterPro" id="IPR003918">
    <property type="entry name" value="NADH_UbQ_OxRdtase"/>
</dbReference>
<feature type="transmembrane region" description="Helical" evidence="17">
    <location>
        <begin position="38"/>
        <end position="61"/>
    </location>
</feature>
<dbReference type="GO" id="GO:0048039">
    <property type="term" value="F:ubiquinone binding"/>
    <property type="evidence" value="ECO:0007669"/>
    <property type="project" value="TreeGrafter"/>
</dbReference>
<dbReference type="RefSeq" id="YP_010235790.1">
    <property type="nucleotide sequence ID" value="NC_059808.1"/>
</dbReference>
<reference evidence="20" key="1">
    <citation type="journal article" name="Int. J. Mol. Sci.">
        <title>Structural Features and Phylogenetic Implications of Four New Mitogenomes of Caliscelidae (Hemiptera: Fulgoromorpha).</title>
        <authorList>
            <person name="Gong N."/>
            <person name="Yang L."/>
            <person name="Chen X.S."/>
        </authorList>
    </citation>
    <scope>NUCLEOTIDE SEQUENCE</scope>
</reference>
<comment type="catalytic activity">
    <reaction evidence="16 17">
        <text>a ubiquinone + NADH + 5 H(+)(in) = a ubiquinol + NAD(+) + 4 H(+)(out)</text>
        <dbReference type="Rhea" id="RHEA:29091"/>
        <dbReference type="Rhea" id="RHEA-COMP:9565"/>
        <dbReference type="Rhea" id="RHEA-COMP:9566"/>
        <dbReference type="ChEBI" id="CHEBI:15378"/>
        <dbReference type="ChEBI" id="CHEBI:16389"/>
        <dbReference type="ChEBI" id="CHEBI:17976"/>
        <dbReference type="ChEBI" id="CHEBI:57540"/>
        <dbReference type="ChEBI" id="CHEBI:57945"/>
        <dbReference type="EC" id="7.1.1.2"/>
    </reaction>
</comment>
<evidence type="ECO:0000256" key="5">
    <source>
        <dbReference type="ARBA" id="ARBA00021006"/>
    </source>
</evidence>
<keyword evidence="7 17" id="KW-0679">Respiratory chain</keyword>
<feature type="transmembrane region" description="Helical" evidence="17">
    <location>
        <begin position="102"/>
        <end position="120"/>
    </location>
</feature>
<evidence type="ECO:0000256" key="10">
    <source>
        <dbReference type="ARBA" id="ARBA00022982"/>
    </source>
</evidence>
<feature type="transmembrane region" description="Helical" evidence="17">
    <location>
        <begin position="388"/>
        <end position="413"/>
    </location>
</feature>
<dbReference type="PANTHER" id="PTHR43507">
    <property type="entry name" value="NADH-UBIQUINONE OXIDOREDUCTASE CHAIN 4"/>
    <property type="match status" value="1"/>
</dbReference>
<evidence type="ECO:0000256" key="11">
    <source>
        <dbReference type="ARBA" id="ARBA00022989"/>
    </source>
</evidence>
<dbReference type="PRINTS" id="PR01437">
    <property type="entry name" value="NUOXDRDTASE4"/>
</dbReference>
<evidence type="ECO:0000256" key="3">
    <source>
        <dbReference type="ARBA" id="ARBA00009025"/>
    </source>
</evidence>
<evidence type="ECO:0000256" key="16">
    <source>
        <dbReference type="ARBA" id="ARBA00049551"/>
    </source>
</evidence>
<feature type="transmembrane region" description="Helical" evidence="17">
    <location>
        <begin position="153"/>
        <end position="175"/>
    </location>
</feature>
<keyword evidence="10 17" id="KW-0249">Electron transport</keyword>
<dbReference type="EMBL" id="MW281858">
    <property type="protein sequence ID" value="QTD82408.1"/>
    <property type="molecule type" value="Genomic_DNA"/>
</dbReference>
<feature type="transmembrane region" description="Helical" evidence="17">
    <location>
        <begin position="126"/>
        <end position="146"/>
    </location>
</feature>
<evidence type="ECO:0000256" key="1">
    <source>
        <dbReference type="ARBA" id="ARBA00003257"/>
    </source>
</evidence>
<gene>
    <name evidence="20" type="primary">ND4</name>
</gene>
<comment type="function">
    <text evidence="1">Core subunit of the mitochondrial membrane respiratory chain NADH dehydrogenase (Complex I) that is believed to belong to the minimal assembly required for catalysis. Complex I functions in the transfer of electrons from NADH to the respiratory chain. The immediate electron acceptor for the enzyme is believed to be ubiquinone.</text>
</comment>
<dbReference type="PANTHER" id="PTHR43507:SF20">
    <property type="entry name" value="NADH-UBIQUINONE OXIDOREDUCTASE CHAIN 4"/>
    <property type="match status" value="1"/>
</dbReference>
<comment type="function">
    <text evidence="17">Core subunit of the mitochondrial membrane respiratory chain NADH dehydrogenase (Complex I) which catalyzes electron transfer from NADH through the respiratory chain, using ubiquinone as an electron acceptor. Essential for the catalytic activity and assembly of complex I.</text>
</comment>
<dbReference type="Pfam" id="PF00361">
    <property type="entry name" value="Proton_antipo_M"/>
    <property type="match status" value="1"/>
</dbReference>
<keyword evidence="14 17" id="KW-0496">Mitochondrion</keyword>
<keyword evidence="12 17" id="KW-0520">NAD</keyword>
<dbReference type="InterPro" id="IPR001750">
    <property type="entry name" value="ND/Mrp_TM"/>
</dbReference>
<evidence type="ECO:0000256" key="17">
    <source>
        <dbReference type="RuleBase" id="RU003297"/>
    </source>
</evidence>
<feature type="transmembrane region" description="Helical" evidence="17">
    <location>
        <begin position="73"/>
        <end position="95"/>
    </location>
</feature>
<evidence type="ECO:0000313" key="20">
    <source>
        <dbReference type="EMBL" id="QTD82408.1"/>
    </source>
</evidence>
<feature type="domain" description="NADH:ubiquinone oxidoreductase chain 4 N-terminal" evidence="19">
    <location>
        <begin position="1"/>
        <end position="116"/>
    </location>
</feature>
<keyword evidence="15 17" id="KW-0472">Membrane</keyword>
<dbReference type="AlphaFoldDB" id="A0A8A4VMZ7"/>
<keyword evidence="8 17" id="KW-0812">Transmembrane</keyword>
<dbReference type="CTD" id="4538"/>
<evidence type="ECO:0000256" key="13">
    <source>
        <dbReference type="ARBA" id="ARBA00023075"/>
    </source>
</evidence>
<dbReference type="GO" id="GO:0008137">
    <property type="term" value="F:NADH dehydrogenase (ubiquinone) activity"/>
    <property type="evidence" value="ECO:0007669"/>
    <property type="project" value="UniProtKB-UniRule"/>
</dbReference>
<evidence type="ECO:0000256" key="15">
    <source>
        <dbReference type="ARBA" id="ARBA00023136"/>
    </source>
</evidence>
<dbReference type="GO" id="GO:0015990">
    <property type="term" value="P:electron transport coupled proton transport"/>
    <property type="evidence" value="ECO:0007669"/>
    <property type="project" value="TreeGrafter"/>
</dbReference>
<keyword evidence="9" id="KW-1278">Translocase</keyword>
<dbReference type="GeneID" id="69230978"/>
<sequence>MLKFLFYLIFLTPLTFFNGFIIYYLYGLFNIFNGFIIYYLYGLFFFFFFFFYMNFFLVDYFYMISYIFGMDKISYLFCCLSIWICLLVCMCVLNLNIVFENYFIFYMNFLVLMLMLLFLVMDFFFFYFFFESSLIPVFLILFGWGYQPERLNAGFYLIFYTLFASLPFLLIIFYMNSIFGSFSYFLNLKFSSNMLMFFLIFSFLVKFPIFGLHNWLPSAHVEAPVMGSMILAGILLKLGGYGLIRLMSFIYFFIVDYGVYFISLSLVGCFLVSMFCLIQSDLKILVAYSSVCHMSMVIIGLFSMFNWGLLGSLIFMLGHGFVSSGMFFLIGMLYDRFGTRSFFILKGMINFFPFLSFFWFLFCIMNMSCPPSINLFSEIFIFFSMLMWSFYNLIFFFFIFFFSACYSLMIFFLTQHGKFSGLMSFGCFCFVREYLILIFHIYPIFFIVLDMNYFF</sequence>
<evidence type="ECO:0000256" key="14">
    <source>
        <dbReference type="ARBA" id="ARBA00023128"/>
    </source>
</evidence>
<evidence type="ECO:0000256" key="9">
    <source>
        <dbReference type="ARBA" id="ARBA00022967"/>
    </source>
</evidence>
<dbReference type="Pfam" id="PF01059">
    <property type="entry name" value="Oxidored_q5_N"/>
    <property type="match status" value="1"/>
</dbReference>
<feature type="transmembrane region" description="Helical" evidence="17">
    <location>
        <begin position="260"/>
        <end position="278"/>
    </location>
</feature>
<dbReference type="GO" id="GO:0003954">
    <property type="term" value="F:NADH dehydrogenase activity"/>
    <property type="evidence" value="ECO:0007669"/>
    <property type="project" value="TreeGrafter"/>
</dbReference>
<evidence type="ECO:0000256" key="4">
    <source>
        <dbReference type="ARBA" id="ARBA00012944"/>
    </source>
</evidence>
<evidence type="ECO:0000256" key="2">
    <source>
        <dbReference type="ARBA" id="ARBA00004225"/>
    </source>
</evidence>
<comment type="similarity">
    <text evidence="3 17">Belongs to the complex I subunit 4 family.</text>
</comment>
<feature type="transmembrane region" description="Helical" evidence="17">
    <location>
        <begin position="285"/>
        <end position="307"/>
    </location>
</feature>
<feature type="transmembrane region" description="Helical" evidence="17">
    <location>
        <begin position="195"/>
        <end position="216"/>
    </location>
</feature>
<comment type="subcellular location">
    <subcellularLocation>
        <location evidence="2 17">Mitochondrion membrane</location>
        <topology evidence="2 17">Multi-pass membrane protein</topology>
    </subcellularLocation>
</comment>
<accession>A0A8A4VMZ7</accession>
<organism evidence="20">
    <name type="scientific">Bambusicaliscelis flavus</name>
    <dbReference type="NCBI Taxonomy" id="2820090"/>
    <lineage>
        <taxon>Eukaryota</taxon>
        <taxon>Metazoa</taxon>
        <taxon>Ecdysozoa</taxon>
        <taxon>Arthropoda</taxon>
        <taxon>Hexapoda</taxon>
        <taxon>Insecta</taxon>
        <taxon>Pterygota</taxon>
        <taxon>Neoptera</taxon>
        <taxon>Paraneoptera</taxon>
        <taxon>Hemiptera</taxon>
        <taxon>Auchenorrhyncha</taxon>
        <taxon>Fulgoroidea</taxon>
        <taxon>Caliscelidae</taxon>
        <taxon>Bambusicaliscelis</taxon>
    </lineage>
</organism>
<protein>
    <recommendedName>
        <fullName evidence="5 17">NADH-ubiquinone oxidoreductase chain 4</fullName>
        <ecNumber evidence="4 17">7.1.1.2</ecNumber>
    </recommendedName>
</protein>
<keyword evidence="11 17" id="KW-1133">Transmembrane helix</keyword>
<name>A0A8A4VMZ7_9HEMI</name>
<evidence type="ECO:0000256" key="7">
    <source>
        <dbReference type="ARBA" id="ARBA00022660"/>
    </source>
</evidence>
<dbReference type="GO" id="GO:0031966">
    <property type="term" value="C:mitochondrial membrane"/>
    <property type="evidence" value="ECO:0007669"/>
    <property type="project" value="UniProtKB-SubCell"/>
</dbReference>
<feature type="transmembrane region" description="Helical" evidence="17">
    <location>
        <begin position="228"/>
        <end position="254"/>
    </location>
</feature>
<feature type="domain" description="NADH:quinone oxidoreductase/Mrp antiporter transmembrane" evidence="18">
    <location>
        <begin position="122"/>
        <end position="399"/>
    </location>
</feature>
<evidence type="ECO:0000256" key="8">
    <source>
        <dbReference type="ARBA" id="ARBA00022692"/>
    </source>
</evidence>
<feature type="transmembrane region" description="Helical" evidence="17">
    <location>
        <begin position="6"/>
        <end position="26"/>
    </location>
</feature>
<keyword evidence="6 17" id="KW-0813">Transport</keyword>
<dbReference type="InterPro" id="IPR000260">
    <property type="entry name" value="NADH4_N"/>
</dbReference>
<dbReference type="GO" id="GO:0042773">
    <property type="term" value="P:ATP synthesis coupled electron transport"/>
    <property type="evidence" value="ECO:0007669"/>
    <property type="project" value="InterPro"/>
</dbReference>
<feature type="transmembrane region" description="Helical" evidence="17">
    <location>
        <begin position="434"/>
        <end position="454"/>
    </location>
</feature>
<geneLocation type="mitochondrion" evidence="20"/>
<evidence type="ECO:0000259" key="18">
    <source>
        <dbReference type="Pfam" id="PF00361"/>
    </source>
</evidence>
<proteinExistence type="inferred from homology"/>
<dbReference type="EC" id="7.1.1.2" evidence="4 17"/>
<feature type="transmembrane region" description="Helical" evidence="17">
    <location>
        <begin position="313"/>
        <end position="335"/>
    </location>
</feature>
<feature type="transmembrane region" description="Helical" evidence="17">
    <location>
        <begin position="347"/>
        <end position="368"/>
    </location>
</feature>
<keyword evidence="13 17" id="KW-0830">Ubiquinone</keyword>
<evidence type="ECO:0000256" key="12">
    <source>
        <dbReference type="ARBA" id="ARBA00023027"/>
    </source>
</evidence>
<evidence type="ECO:0000259" key="19">
    <source>
        <dbReference type="Pfam" id="PF01059"/>
    </source>
</evidence>